<protein>
    <submittedName>
        <fullName evidence="1">Uncharacterized protein</fullName>
    </submittedName>
</protein>
<reference evidence="1" key="1">
    <citation type="submission" date="2019-08" db="EMBL/GenBank/DDBJ databases">
        <authorList>
            <person name="Kucharzyk K."/>
            <person name="Murdoch R.W."/>
            <person name="Higgins S."/>
            <person name="Loffler F."/>
        </authorList>
    </citation>
    <scope>NUCLEOTIDE SEQUENCE</scope>
</reference>
<evidence type="ECO:0000313" key="1">
    <source>
        <dbReference type="EMBL" id="MPM09422.1"/>
    </source>
</evidence>
<name>A0A644WZY5_9ZZZZ</name>
<sequence length="107" mass="12559">MVKASTLILRKYRETQKSRYETLKDQGICVQCGQAKARENRIHCQDCADKLKKSIIKNKEKRRKSGKCLLCGGNKSYRDMKPDGSYYVNCFKCRNFKNHYVKNREGK</sequence>
<comment type="caution">
    <text evidence="1">The sequence shown here is derived from an EMBL/GenBank/DDBJ whole genome shotgun (WGS) entry which is preliminary data.</text>
</comment>
<dbReference type="EMBL" id="VSSQ01001567">
    <property type="protein sequence ID" value="MPM09422.1"/>
    <property type="molecule type" value="Genomic_DNA"/>
</dbReference>
<organism evidence="1">
    <name type="scientific">bioreactor metagenome</name>
    <dbReference type="NCBI Taxonomy" id="1076179"/>
    <lineage>
        <taxon>unclassified sequences</taxon>
        <taxon>metagenomes</taxon>
        <taxon>ecological metagenomes</taxon>
    </lineage>
</organism>
<gene>
    <name evidence="1" type="ORF">SDC9_55739</name>
</gene>
<dbReference type="AlphaFoldDB" id="A0A644WZY5"/>
<proteinExistence type="predicted"/>
<accession>A0A644WZY5</accession>